<comment type="caution">
    <text evidence="4">The sequence shown here is derived from an EMBL/GenBank/DDBJ whole genome shotgun (WGS) entry which is preliminary data.</text>
</comment>
<dbReference type="SUPFAM" id="SSF56235">
    <property type="entry name" value="N-terminal nucleophile aminohydrolases (Ntn hydrolases)"/>
    <property type="match status" value="1"/>
</dbReference>
<dbReference type="CDD" id="cd04514">
    <property type="entry name" value="Taspase1_like"/>
    <property type="match status" value="1"/>
</dbReference>
<proteinExistence type="predicted"/>
<feature type="site" description="Cleavage; by autolysis" evidence="2">
    <location>
        <begin position="201"/>
        <end position="202"/>
    </location>
</feature>
<feature type="active site" description="Nucleophile" evidence="1">
    <location>
        <position position="202"/>
    </location>
</feature>
<dbReference type="PANTHER" id="PTHR10188">
    <property type="entry name" value="L-ASPARAGINASE"/>
    <property type="match status" value="1"/>
</dbReference>
<evidence type="ECO:0000256" key="3">
    <source>
        <dbReference type="SAM" id="MobiDB-lite"/>
    </source>
</evidence>
<evidence type="ECO:0000256" key="1">
    <source>
        <dbReference type="PIRSR" id="PIRSR600246-1"/>
    </source>
</evidence>
<dbReference type="GO" id="GO:0005737">
    <property type="term" value="C:cytoplasm"/>
    <property type="evidence" value="ECO:0007669"/>
    <property type="project" value="TreeGrafter"/>
</dbReference>
<gene>
    <name evidence="4" type="ORF">CPB83DRAFT_852816</name>
</gene>
<sequence>MFPHAFIVVHGGAGVHGTKSEKEVKQALKNACTKALTLSDLTYSGSRYSPRSLVERSIRVLEDDEHLNAGYGSNLTIEGTVECDAAIMDVDLHSGRVSFGSVGALAGIKNPISAACTVLDQSTIPNKLGLIPPLTLVSNGAHLFATFRGVLGVPPESLISPAARVNWQKWKTRLENSYTDASSPKIQHQQDDKDEEMSMQDTVGAIACLEGQGVAAGVSSGGLLLKCPGRIGEAATYGAGCWATTSKDGQSVACSVSGTGEHITKMDLARRIGEVLSAVSLSEQGLKENSGDPHSVLEGLLSEFWQTCKKDGEDSPSAGVIVLTMMPIECGDANSTEDNDNIADHPHNVTGVQSQEKKRQCASPVRVRLWCAFTTASMAVGYASTRSSKPKATIFRQPNPQRVDQQDGRGDKPQIYITSISLSL</sequence>
<protein>
    <submittedName>
        <fullName evidence="4">Nucleophile aminohydrolase</fullName>
    </submittedName>
</protein>
<organism evidence="4 5">
    <name type="scientific">Crepidotus variabilis</name>
    <dbReference type="NCBI Taxonomy" id="179855"/>
    <lineage>
        <taxon>Eukaryota</taxon>
        <taxon>Fungi</taxon>
        <taxon>Dikarya</taxon>
        <taxon>Basidiomycota</taxon>
        <taxon>Agaricomycotina</taxon>
        <taxon>Agaricomycetes</taxon>
        <taxon>Agaricomycetidae</taxon>
        <taxon>Agaricales</taxon>
        <taxon>Agaricineae</taxon>
        <taxon>Crepidotaceae</taxon>
        <taxon>Crepidotus</taxon>
    </lineage>
</organism>
<reference evidence="4" key="1">
    <citation type="submission" date="2020-11" db="EMBL/GenBank/DDBJ databases">
        <authorList>
            <consortium name="DOE Joint Genome Institute"/>
            <person name="Ahrendt S."/>
            <person name="Riley R."/>
            <person name="Andreopoulos W."/>
            <person name="Labutti K."/>
            <person name="Pangilinan J."/>
            <person name="Ruiz-Duenas F.J."/>
            <person name="Barrasa J.M."/>
            <person name="Sanchez-Garcia M."/>
            <person name="Camarero S."/>
            <person name="Miyauchi S."/>
            <person name="Serrano A."/>
            <person name="Linde D."/>
            <person name="Babiker R."/>
            <person name="Drula E."/>
            <person name="Ayuso-Fernandez I."/>
            <person name="Pacheco R."/>
            <person name="Padilla G."/>
            <person name="Ferreira P."/>
            <person name="Barriuso J."/>
            <person name="Kellner H."/>
            <person name="Castanera R."/>
            <person name="Alfaro M."/>
            <person name="Ramirez L."/>
            <person name="Pisabarro A.G."/>
            <person name="Kuo A."/>
            <person name="Tritt A."/>
            <person name="Lipzen A."/>
            <person name="He G."/>
            <person name="Yan M."/>
            <person name="Ng V."/>
            <person name="Cullen D."/>
            <person name="Martin F."/>
            <person name="Rosso M.-N."/>
            <person name="Henrissat B."/>
            <person name="Hibbett D."/>
            <person name="Martinez A.T."/>
            <person name="Grigoriev I.V."/>
        </authorList>
    </citation>
    <scope>NUCLEOTIDE SEQUENCE</scope>
    <source>
        <strain evidence="4">CBS 506.95</strain>
    </source>
</reference>
<feature type="region of interest" description="Disordered" evidence="3">
    <location>
        <begin position="335"/>
        <end position="357"/>
    </location>
</feature>
<evidence type="ECO:0000313" key="5">
    <source>
        <dbReference type="Proteomes" id="UP000807306"/>
    </source>
</evidence>
<dbReference type="InterPro" id="IPR029055">
    <property type="entry name" value="Ntn_hydrolases_N"/>
</dbReference>
<dbReference type="Pfam" id="PF01112">
    <property type="entry name" value="Asparaginase_2"/>
    <property type="match status" value="1"/>
</dbReference>
<evidence type="ECO:0000313" key="4">
    <source>
        <dbReference type="EMBL" id="KAF9529185.1"/>
    </source>
</evidence>
<dbReference type="AlphaFoldDB" id="A0A9P6EHJ7"/>
<keyword evidence="5" id="KW-1185">Reference proteome</keyword>
<dbReference type="GO" id="GO:0004298">
    <property type="term" value="F:threonine-type endopeptidase activity"/>
    <property type="evidence" value="ECO:0007669"/>
    <property type="project" value="InterPro"/>
</dbReference>
<name>A0A9P6EHJ7_9AGAR</name>
<dbReference type="Proteomes" id="UP000807306">
    <property type="component" value="Unassembled WGS sequence"/>
</dbReference>
<accession>A0A9P6EHJ7</accession>
<dbReference type="InterPro" id="IPR037464">
    <property type="entry name" value="Taspase1"/>
</dbReference>
<dbReference type="InterPro" id="IPR000246">
    <property type="entry name" value="Peptidase_T2"/>
</dbReference>
<dbReference type="PANTHER" id="PTHR10188:SF8">
    <property type="entry name" value="THREONINE ASPARTASE 1"/>
    <property type="match status" value="1"/>
</dbReference>
<dbReference type="OrthoDB" id="77601at2759"/>
<dbReference type="EMBL" id="MU157847">
    <property type="protein sequence ID" value="KAF9529185.1"/>
    <property type="molecule type" value="Genomic_DNA"/>
</dbReference>
<dbReference type="Gene3D" id="3.60.20.30">
    <property type="entry name" value="(Glycosyl)asparaginase"/>
    <property type="match status" value="1"/>
</dbReference>
<evidence type="ECO:0000256" key="2">
    <source>
        <dbReference type="PIRSR" id="PIRSR600246-3"/>
    </source>
</evidence>
<dbReference type="GO" id="GO:0051604">
    <property type="term" value="P:protein maturation"/>
    <property type="evidence" value="ECO:0007669"/>
    <property type="project" value="TreeGrafter"/>
</dbReference>